<evidence type="ECO:0000256" key="5">
    <source>
        <dbReference type="ARBA" id="ARBA00022946"/>
    </source>
</evidence>
<comment type="function">
    <text evidence="8">Membrane-associated protein that warps the membrane surface to access and bind aromatic isoprenes with high specificity, including ubiquinone (CoQ) isoprene intermediates and presents them directly to Coq7, therefore facilitating the Coq7-mediated hydroxylase step. Participates in the biosynthesis of coenzyme Q, also named ubiquinone, an essential lipid-soluble electron transporter for aerobic cellular respiration.</text>
</comment>
<dbReference type="Proteomes" id="UP001150569">
    <property type="component" value="Unassembled WGS sequence"/>
</dbReference>
<dbReference type="Pfam" id="PF08511">
    <property type="entry name" value="COQ9"/>
    <property type="match status" value="1"/>
</dbReference>
<dbReference type="GO" id="GO:0008289">
    <property type="term" value="F:lipid binding"/>
    <property type="evidence" value="ECO:0007669"/>
    <property type="project" value="UniProtKB-UniRule"/>
</dbReference>
<evidence type="ECO:0000313" key="10">
    <source>
        <dbReference type="EMBL" id="KAJ1927871.1"/>
    </source>
</evidence>
<comment type="similarity">
    <text evidence="3 8">Belongs to the COQ9 family.</text>
</comment>
<keyword evidence="10" id="KW-0830">Ubiquinone</keyword>
<protein>
    <recommendedName>
        <fullName evidence="8">Ubiquinone biosynthesis protein</fullName>
    </recommendedName>
</protein>
<evidence type="ECO:0000259" key="9">
    <source>
        <dbReference type="Pfam" id="PF08511"/>
    </source>
</evidence>
<proteinExistence type="inferred from homology"/>
<dbReference type="PANTHER" id="PTHR21427">
    <property type="entry name" value="UBIQUINONE BIOSYNTHESIS PROTEIN COQ9, MITOCHONDRIAL"/>
    <property type="match status" value="1"/>
</dbReference>
<evidence type="ECO:0000256" key="4">
    <source>
        <dbReference type="ARBA" id="ARBA00022688"/>
    </source>
</evidence>
<comment type="pathway">
    <text evidence="2 8">Cofactor biosynthesis; ubiquinone biosynthesis.</text>
</comment>
<name>A0A9W8DVK7_9FUNG</name>
<evidence type="ECO:0000256" key="7">
    <source>
        <dbReference type="ARBA" id="ARBA00023128"/>
    </source>
</evidence>
<evidence type="ECO:0000256" key="1">
    <source>
        <dbReference type="ARBA" id="ARBA00004173"/>
    </source>
</evidence>
<evidence type="ECO:0000256" key="8">
    <source>
        <dbReference type="RuleBase" id="RU366063"/>
    </source>
</evidence>
<keyword evidence="7 8" id="KW-0496">Mitochondrion</keyword>
<evidence type="ECO:0000256" key="2">
    <source>
        <dbReference type="ARBA" id="ARBA00004749"/>
    </source>
</evidence>
<gene>
    <name evidence="10" type="primary">COQ9_1</name>
    <name evidence="10" type="ORF">IWQ60_002562</name>
</gene>
<dbReference type="FunFam" id="1.10.357.10:FF:000004">
    <property type="entry name" value="Ubiquinone biosynthesis protein COQ9, mitochondrial"/>
    <property type="match status" value="1"/>
</dbReference>
<organism evidence="10 11">
    <name type="scientific">Tieghemiomyces parasiticus</name>
    <dbReference type="NCBI Taxonomy" id="78921"/>
    <lineage>
        <taxon>Eukaryota</taxon>
        <taxon>Fungi</taxon>
        <taxon>Fungi incertae sedis</taxon>
        <taxon>Zoopagomycota</taxon>
        <taxon>Kickxellomycotina</taxon>
        <taxon>Dimargaritomycetes</taxon>
        <taxon>Dimargaritales</taxon>
        <taxon>Dimargaritaceae</taxon>
        <taxon>Tieghemiomyces</taxon>
    </lineage>
</organism>
<feature type="domain" description="COQ9 C-terminal" evidence="9">
    <location>
        <begin position="172"/>
        <end position="239"/>
    </location>
</feature>
<sequence length="288" mass="31389">MSLHRVTLSGPRRLAAMRLGRPLVFAVQPLCLHQASRPSFATSPARLEANSTATHATGDRSAAVDRIYQTALSLVPTHGWTEAAVTEAVRSLGYPPILHGIVPDGPLGLVDYFLTHSRQEMVRRLEAEPTLATSATRDRLFRACKARLELTGPYISRWQEAAAILAQPSNLPVATRQLGELSDDIWHYAGDRSADMTWYTRRVSLAGVYTSTELYMTEDRSPDFAATWEFLDRRLADVEGTAGAVQEVGNLAAFAARSAVNTLVSKLGQKLSGDVGLRSKPGCILTSE</sequence>
<reference evidence="10" key="1">
    <citation type="submission" date="2022-07" db="EMBL/GenBank/DDBJ databases">
        <title>Phylogenomic reconstructions and comparative analyses of Kickxellomycotina fungi.</title>
        <authorList>
            <person name="Reynolds N.K."/>
            <person name="Stajich J.E."/>
            <person name="Barry K."/>
            <person name="Grigoriev I.V."/>
            <person name="Crous P."/>
            <person name="Smith M.E."/>
        </authorList>
    </citation>
    <scope>NUCLEOTIDE SEQUENCE</scope>
    <source>
        <strain evidence="10">RSA 861</strain>
    </source>
</reference>
<comment type="subcellular location">
    <subcellularLocation>
        <location evidence="1 8">Mitochondrion</location>
    </subcellularLocation>
</comment>
<evidence type="ECO:0000256" key="6">
    <source>
        <dbReference type="ARBA" id="ARBA00023121"/>
    </source>
</evidence>
<keyword evidence="4 8" id="KW-0831">Ubiquinone biosynthesis</keyword>
<evidence type="ECO:0000256" key="3">
    <source>
        <dbReference type="ARBA" id="ARBA00010766"/>
    </source>
</evidence>
<evidence type="ECO:0000313" key="11">
    <source>
        <dbReference type="Proteomes" id="UP001150569"/>
    </source>
</evidence>
<keyword evidence="6 8" id="KW-0446">Lipid-binding</keyword>
<dbReference type="EMBL" id="JANBPT010000098">
    <property type="protein sequence ID" value="KAJ1927871.1"/>
    <property type="molecule type" value="Genomic_DNA"/>
</dbReference>
<dbReference type="GO" id="GO:0006744">
    <property type="term" value="P:ubiquinone biosynthetic process"/>
    <property type="evidence" value="ECO:0007669"/>
    <property type="project" value="UniProtKB-UniRule"/>
</dbReference>
<keyword evidence="5" id="KW-0809">Transit peptide</keyword>
<dbReference type="NCBIfam" id="TIGR02396">
    <property type="entry name" value="diverge_rpsU"/>
    <property type="match status" value="1"/>
</dbReference>
<dbReference type="AlphaFoldDB" id="A0A9W8DVK7"/>
<dbReference type="GO" id="GO:0005743">
    <property type="term" value="C:mitochondrial inner membrane"/>
    <property type="evidence" value="ECO:0007669"/>
    <property type="project" value="TreeGrafter"/>
</dbReference>
<accession>A0A9W8DVK7</accession>
<dbReference type="PANTHER" id="PTHR21427:SF19">
    <property type="entry name" value="UBIQUINONE BIOSYNTHESIS PROTEIN COQ9, MITOCHONDRIAL"/>
    <property type="match status" value="1"/>
</dbReference>
<dbReference type="InterPro" id="IPR012762">
    <property type="entry name" value="Ubiq_biosynth_COQ9"/>
</dbReference>
<keyword evidence="11" id="KW-1185">Reference proteome</keyword>
<dbReference type="Gene3D" id="1.10.357.10">
    <property type="entry name" value="Tetracycline Repressor, domain 2"/>
    <property type="match status" value="1"/>
</dbReference>
<dbReference type="InterPro" id="IPR013718">
    <property type="entry name" value="COQ9_C"/>
</dbReference>
<dbReference type="OrthoDB" id="619536at2759"/>
<comment type="caution">
    <text evidence="10">The sequence shown here is derived from an EMBL/GenBank/DDBJ whole genome shotgun (WGS) entry which is preliminary data.</text>
</comment>